<dbReference type="SUPFAM" id="SSF55729">
    <property type="entry name" value="Acyl-CoA N-acyltransferases (Nat)"/>
    <property type="match status" value="1"/>
</dbReference>
<evidence type="ECO:0000256" key="3">
    <source>
        <dbReference type="ARBA" id="ARBA00011486"/>
    </source>
</evidence>
<comment type="caution">
    <text evidence="7">The sequence shown here is derived from an EMBL/GenBank/DDBJ whole genome shotgun (WGS) entry which is preliminary data.</text>
</comment>
<sequence length="257" mass="27970">MECGPRPPPDDYSEGGRDRHVRDVTAPNFPNPSSGPVFVKFPSSTTVSPITPSSSPTGIDCHSLAPTPPSTQNRLNNNNNNNTNKMMMASLDFKTHRPSVHNARPNPTPLLTPCSSSDSLSLSSNGFNNTRHSTPAILTKIFPNGIPDVEAVHDISTQLPNALKGAIVDRDSGIRSLYILGLTSSVTIDRQVRDIVVRVLDLADEEIEADQVFFALEKDHPMFRELLQGLLYVGGNVVKNAQHQPVNKHLVLVGIEI</sequence>
<comment type="subunit">
    <text evidence="3">Interacts with ODC and thereby sterically blocks ODC homodimerization.</text>
</comment>
<organism evidence="7 8">
    <name type="scientific">Puccinia graminis f. sp. tritici</name>
    <dbReference type="NCBI Taxonomy" id="56615"/>
    <lineage>
        <taxon>Eukaryota</taxon>
        <taxon>Fungi</taxon>
        <taxon>Dikarya</taxon>
        <taxon>Basidiomycota</taxon>
        <taxon>Pucciniomycotina</taxon>
        <taxon>Pucciniomycetes</taxon>
        <taxon>Pucciniales</taxon>
        <taxon>Pucciniaceae</taxon>
        <taxon>Puccinia</taxon>
    </lineage>
</organism>
<protein>
    <recommendedName>
        <fullName evidence="4">Ornithine decarboxylase antizyme</fullName>
    </recommendedName>
</protein>
<dbReference type="Proteomes" id="UP000325313">
    <property type="component" value="Unassembled WGS sequence"/>
</dbReference>
<dbReference type="AlphaFoldDB" id="A0A5B0Q4E2"/>
<dbReference type="GO" id="GO:0005634">
    <property type="term" value="C:nucleus"/>
    <property type="evidence" value="ECO:0007669"/>
    <property type="project" value="TreeGrafter"/>
</dbReference>
<reference evidence="7 8" key="1">
    <citation type="submission" date="2019-05" db="EMBL/GenBank/DDBJ databases">
        <title>Emergence of the Ug99 lineage of the wheat stem rust pathogen through somatic hybridization.</title>
        <authorList>
            <person name="Li F."/>
            <person name="Upadhyaya N.M."/>
            <person name="Sperschneider J."/>
            <person name="Matny O."/>
            <person name="Nguyen-Phuc H."/>
            <person name="Mago R."/>
            <person name="Raley C."/>
            <person name="Miller M.E."/>
            <person name="Silverstein K.A.T."/>
            <person name="Henningsen E."/>
            <person name="Hirsch C.D."/>
            <person name="Visser B."/>
            <person name="Pretorius Z.A."/>
            <person name="Steffenson B.J."/>
            <person name="Schwessinger B."/>
            <person name="Dodds P.N."/>
            <person name="Figueroa M."/>
        </authorList>
    </citation>
    <scope>NUCLEOTIDE SEQUENCE [LARGE SCALE GENOMIC DNA]</scope>
    <source>
        <strain evidence="7 8">Ug99</strain>
    </source>
</reference>
<dbReference type="GO" id="GO:0005737">
    <property type="term" value="C:cytoplasm"/>
    <property type="evidence" value="ECO:0007669"/>
    <property type="project" value="TreeGrafter"/>
</dbReference>
<evidence type="ECO:0000313" key="7">
    <source>
        <dbReference type="EMBL" id="KAA1107804.1"/>
    </source>
</evidence>
<evidence type="ECO:0000256" key="5">
    <source>
        <dbReference type="ARBA" id="ARBA00022758"/>
    </source>
</evidence>
<dbReference type="PANTHER" id="PTHR10279">
    <property type="entry name" value="ORNITHINE DECARBOXYLASE ANTIZYME"/>
    <property type="match status" value="1"/>
</dbReference>
<dbReference type="GO" id="GO:0008073">
    <property type="term" value="F:ornithine decarboxylase inhibitor activity"/>
    <property type="evidence" value="ECO:0007669"/>
    <property type="project" value="InterPro"/>
</dbReference>
<dbReference type="PANTHER" id="PTHR10279:SF10">
    <property type="entry name" value="ORNITHINE DECARBOXYLASE ANTIZYME"/>
    <property type="match status" value="1"/>
</dbReference>
<evidence type="ECO:0000313" key="8">
    <source>
        <dbReference type="Proteomes" id="UP000325313"/>
    </source>
</evidence>
<dbReference type="Gene3D" id="3.40.630.60">
    <property type="match status" value="1"/>
</dbReference>
<dbReference type="InterPro" id="IPR002993">
    <property type="entry name" value="ODC_AZ"/>
</dbReference>
<dbReference type="EMBL" id="VDEP01000307">
    <property type="protein sequence ID" value="KAA1107804.1"/>
    <property type="molecule type" value="Genomic_DNA"/>
</dbReference>
<dbReference type="GO" id="GO:0075523">
    <property type="term" value="P:viral translational frameshifting"/>
    <property type="evidence" value="ECO:0007669"/>
    <property type="project" value="UniProtKB-KW"/>
</dbReference>
<comment type="similarity">
    <text evidence="2">Belongs to the ODC antizyme family.</text>
</comment>
<accession>A0A5B0Q4E2</accession>
<proteinExistence type="inferred from homology"/>
<dbReference type="GO" id="GO:0045732">
    <property type="term" value="P:positive regulation of protein catabolic process"/>
    <property type="evidence" value="ECO:0007669"/>
    <property type="project" value="TreeGrafter"/>
</dbReference>
<evidence type="ECO:0000256" key="4">
    <source>
        <dbReference type="ARBA" id="ARBA00017712"/>
    </source>
</evidence>
<comment type="function">
    <text evidence="1">Ornithine decarboxylase (ODC) antizyme protein that negatively regulates ODC activity and intracellular polyamine biosynthesis in response to increased intracellular polyamine levels. Binds to ODC monomers, inhibiting the assembly of the functional ODC homodimer, and targets the monomers for ubiquitin-independent proteolytic destruction by the 26S proteasome.</text>
</comment>
<name>A0A5B0Q4E2_PUCGR</name>
<keyword evidence="5" id="KW-0688">Ribosomal frameshifting</keyword>
<feature type="region of interest" description="Disordered" evidence="6">
    <location>
        <begin position="1"/>
        <end position="37"/>
    </location>
</feature>
<feature type="compositionally biased region" description="Basic and acidic residues" evidence="6">
    <location>
        <begin position="14"/>
        <end position="23"/>
    </location>
</feature>
<dbReference type="Pfam" id="PF02100">
    <property type="entry name" value="ODC_AZ"/>
    <property type="match status" value="1"/>
</dbReference>
<evidence type="ECO:0000256" key="1">
    <source>
        <dbReference type="ARBA" id="ARBA00002307"/>
    </source>
</evidence>
<dbReference type="InterPro" id="IPR038581">
    <property type="entry name" value="ODC_AZ_sf"/>
</dbReference>
<gene>
    <name evidence="7" type="ORF">PGTUg99_022048</name>
</gene>
<evidence type="ECO:0000256" key="2">
    <source>
        <dbReference type="ARBA" id="ARBA00008796"/>
    </source>
</evidence>
<dbReference type="InterPro" id="IPR016181">
    <property type="entry name" value="Acyl_CoA_acyltransferase"/>
</dbReference>
<evidence type="ECO:0000256" key="6">
    <source>
        <dbReference type="SAM" id="MobiDB-lite"/>
    </source>
</evidence>
<dbReference type="FunFam" id="3.40.630.60:FF:000008">
    <property type="match status" value="1"/>
</dbReference>